<evidence type="ECO:0000313" key="8">
    <source>
        <dbReference type="Proteomes" id="UP000237347"/>
    </source>
</evidence>
<proteinExistence type="predicted"/>
<keyword evidence="2" id="KW-0805">Transcription regulation</keyword>
<evidence type="ECO:0000256" key="2">
    <source>
        <dbReference type="ARBA" id="ARBA00023015"/>
    </source>
</evidence>
<evidence type="ECO:0000313" key="7">
    <source>
        <dbReference type="EMBL" id="KAK7857936.1"/>
    </source>
</evidence>
<name>A0AAW0M402_QUESU</name>
<evidence type="ECO:0000256" key="5">
    <source>
        <dbReference type="ARBA" id="ARBA00023242"/>
    </source>
</evidence>
<sequence length="399" mass="46637">MGRVKLQIKRIENTTSRQVTFSKRRNGLIKKHMNFLFSFSSCFPHQEDSVTSLEIRALKRFWYGMLIFLSMSEKGKEILFLQRALGKLKAQDQTYQKARIFEGDPFEITTLCEAEHRQQILQETLRRVQIRKEYLPPNTTKISDLIRENPTNMLDWLPERDPQVQLLNFLDSNGLFPLRDQPQPVTEILPPPTTLHGQNMNLHDQMSLRSGMVDNNNLQRPDFGQVIDVNLSPWTERFNKKLLAVSLNWKIWRTGRIFEGDPFEITTLCEAEHRQQILQETLRRVQIRKEYLPPNTTKISDLIRENPTNMLDWLPERDPQVQLLNFLDSNGLFPLRDQPQPVTEILPPPTTLHGQNMNLHDQMSLRSGMVDNNNLQRPDFGQVIDVNLSPWTEFYPAGT</sequence>
<evidence type="ECO:0000256" key="1">
    <source>
        <dbReference type="ARBA" id="ARBA00004123"/>
    </source>
</evidence>
<accession>A0AAW0M402</accession>
<gene>
    <name evidence="7" type="primary">AGL66</name>
    <name evidence="7" type="ORF">CFP56_015268</name>
</gene>
<dbReference type="GO" id="GO:0003677">
    <property type="term" value="F:DNA binding"/>
    <property type="evidence" value="ECO:0007669"/>
    <property type="project" value="UniProtKB-KW"/>
</dbReference>
<dbReference type="Pfam" id="PF00319">
    <property type="entry name" value="SRF-TF"/>
    <property type="match status" value="1"/>
</dbReference>
<dbReference type="SUPFAM" id="SSF55455">
    <property type="entry name" value="SRF-like"/>
    <property type="match status" value="1"/>
</dbReference>
<comment type="caution">
    <text evidence="7">The sequence shown here is derived from an EMBL/GenBank/DDBJ whole genome shotgun (WGS) entry which is preliminary data.</text>
</comment>
<dbReference type="PROSITE" id="PS50066">
    <property type="entry name" value="MADS_BOX_2"/>
    <property type="match status" value="1"/>
</dbReference>
<keyword evidence="3" id="KW-0238">DNA-binding</keyword>
<dbReference type="GO" id="GO:0005634">
    <property type="term" value="C:nucleus"/>
    <property type="evidence" value="ECO:0007669"/>
    <property type="project" value="UniProtKB-SubCell"/>
</dbReference>
<evidence type="ECO:0000256" key="4">
    <source>
        <dbReference type="ARBA" id="ARBA00023163"/>
    </source>
</evidence>
<feature type="domain" description="MADS-box" evidence="6">
    <location>
        <begin position="1"/>
        <end position="31"/>
    </location>
</feature>
<keyword evidence="5" id="KW-0539">Nucleus</keyword>
<comment type="subcellular location">
    <subcellularLocation>
        <location evidence="1">Nucleus</location>
    </subcellularLocation>
</comment>
<dbReference type="GO" id="GO:0046983">
    <property type="term" value="F:protein dimerization activity"/>
    <property type="evidence" value="ECO:0007669"/>
    <property type="project" value="InterPro"/>
</dbReference>
<evidence type="ECO:0000259" key="6">
    <source>
        <dbReference type="PROSITE" id="PS50066"/>
    </source>
</evidence>
<dbReference type="InterPro" id="IPR002100">
    <property type="entry name" value="TF_MADSbox"/>
</dbReference>
<organism evidence="7 8">
    <name type="scientific">Quercus suber</name>
    <name type="common">Cork oak</name>
    <dbReference type="NCBI Taxonomy" id="58331"/>
    <lineage>
        <taxon>Eukaryota</taxon>
        <taxon>Viridiplantae</taxon>
        <taxon>Streptophyta</taxon>
        <taxon>Embryophyta</taxon>
        <taxon>Tracheophyta</taxon>
        <taxon>Spermatophyta</taxon>
        <taxon>Magnoliopsida</taxon>
        <taxon>eudicotyledons</taxon>
        <taxon>Gunneridae</taxon>
        <taxon>Pentapetalae</taxon>
        <taxon>rosids</taxon>
        <taxon>fabids</taxon>
        <taxon>Fagales</taxon>
        <taxon>Fagaceae</taxon>
        <taxon>Quercus</taxon>
    </lineage>
</organism>
<dbReference type="InterPro" id="IPR050142">
    <property type="entry name" value="MADS-box/MEF2_TF"/>
</dbReference>
<dbReference type="SMART" id="SM00432">
    <property type="entry name" value="MADS"/>
    <property type="match status" value="1"/>
</dbReference>
<keyword evidence="8" id="KW-1185">Reference proteome</keyword>
<dbReference type="PRINTS" id="PR00404">
    <property type="entry name" value="MADSDOMAIN"/>
</dbReference>
<dbReference type="Gene3D" id="3.40.1810.10">
    <property type="entry name" value="Transcription factor, MADS-box"/>
    <property type="match status" value="1"/>
</dbReference>
<dbReference type="Proteomes" id="UP000237347">
    <property type="component" value="Unassembled WGS sequence"/>
</dbReference>
<dbReference type="InterPro" id="IPR036879">
    <property type="entry name" value="TF_MADSbox_sf"/>
</dbReference>
<evidence type="ECO:0000256" key="3">
    <source>
        <dbReference type="ARBA" id="ARBA00023125"/>
    </source>
</evidence>
<protein>
    <submittedName>
        <fullName evidence="7">Agamous-like mads-box protein agl66</fullName>
    </submittedName>
</protein>
<keyword evidence="4" id="KW-0804">Transcription</keyword>
<dbReference type="AlphaFoldDB" id="A0AAW0M402"/>
<dbReference type="EMBL" id="PKMF04000023">
    <property type="protein sequence ID" value="KAK7857936.1"/>
    <property type="molecule type" value="Genomic_DNA"/>
</dbReference>
<reference evidence="7 8" key="1">
    <citation type="journal article" date="2018" name="Sci. Data">
        <title>The draft genome sequence of cork oak.</title>
        <authorList>
            <person name="Ramos A.M."/>
            <person name="Usie A."/>
            <person name="Barbosa P."/>
            <person name="Barros P.M."/>
            <person name="Capote T."/>
            <person name="Chaves I."/>
            <person name="Simoes F."/>
            <person name="Abreu I."/>
            <person name="Carrasquinho I."/>
            <person name="Faro C."/>
            <person name="Guimaraes J.B."/>
            <person name="Mendonca D."/>
            <person name="Nobrega F."/>
            <person name="Rodrigues L."/>
            <person name="Saibo N.J.M."/>
            <person name="Varela M.C."/>
            <person name="Egas C."/>
            <person name="Matos J."/>
            <person name="Miguel C.M."/>
            <person name="Oliveira M.M."/>
            <person name="Ricardo C.P."/>
            <person name="Goncalves S."/>
        </authorList>
    </citation>
    <scope>NUCLEOTIDE SEQUENCE [LARGE SCALE GENOMIC DNA]</scope>
    <source>
        <strain evidence="8">cv. HL8</strain>
    </source>
</reference>
<dbReference type="PANTHER" id="PTHR48019">
    <property type="entry name" value="SERUM RESPONSE FACTOR HOMOLOG"/>
    <property type="match status" value="1"/>
</dbReference>